<dbReference type="Gene3D" id="3.30.420.10">
    <property type="entry name" value="Ribonuclease H-like superfamily/Ribonuclease H"/>
    <property type="match status" value="1"/>
</dbReference>
<dbReference type="InterPro" id="IPR036397">
    <property type="entry name" value="RNaseH_sf"/>
</dbReference>
<dbReference type="OrthoDB" id="10062030at2759"/>
<dbReference type="SUPFAM" id="SSF53098">
    <property type="entry name" value="Ribonuclease H-like"/>
    <property type="match status" value="1"/>
</dbReference>
<dbReference type="InterPro" id="IPR001584">
    <property type="entry name" value="Integrase_cat-core"/>
</dbReference>
<dbReference type="PROSITE" id="PS50994">
    <property type="entry name" value="INTEGRASE"/>
    <property type="match status" value="1"/>
</dbReference>
<reference evidence="2" key="1">
    <citation type="submission" date="2019-05" db="EMBL/GenBank/DDBJ databases">
        <title>Annotation for the trematode Paragonimus heterotremus.</title>
        <authorList>
            <person name="Choi Y.-J."/>
        </authorList>
    </citation>
    <scope>NUCLEOTIDE SEQUENCE</scope>
    <source>
        <strain evidence="2">LC</strain>
    </source>
</reference>
<dbReference type="GO" id="GO:0003676">
    <property type="term" value="F:nucleic acid binding"/>
    <property type="evidence" value="ECO:0007669"/>
    <property type="project" value="InterPro"/>
</dbReference>
<dbReference type="InterPro" id="IPR012337">
    <property type="entry name" value="RNaseH-like_sf"/>
</dbReference>
<protein>
    <recommendedName>
        <fullName evidence="1">Integrase catalytic domain-containing protein</fullName>
    </recommendedName>
</protein>
<keyword evidence="3" id="KW-1185">Reference proteome</keyword>
<accession>A0A8J4SJN4</accession>
<dbReference type="AlphaFoldDB" id="A0A8J4SJN4"/>
<comment type="caution">
    <text evidence="2">The sequence shown here is derived from an EMBL/GenBank/DDBJ whole genome shotgun (WGS) entry which is preliminary data.</text>
</comment>
<name>A0A8J4SJN4_9TREM</name>
<organism evidence="2 3">
    <name type="scientific">Paragonimus heterotremus</name>
    <dbReference type="NCBI Taxonomy" id="100268"/>
    <lineage>
        <taxon>Eukaryota</taxon>
        <taxon>Metazoa</taxon>
        <taxon>Spiralia</taxon>
        <taxon>Lophotrochozoa</taxon>
        <taxon>Platyhelminthes</taxon>
        <taxon>Trematoda</taxon>
        <taxon>Digenea</taxon>
        <taxon>Plagiorchiida</taxon>
        <taxon>Troglotremata</taxon>
        <taxon>Troglotrematidae</taxon>
        <taxon>Paragonimus</taxon>
    </lineage>
</organism>
<evidence type="ECO:0000313" key="2">
    <source>
        <dbReference type="EMBL" id="KAF5396180.1"/>
    </source>
</evidence>
<dbReference type="EMBL" id="LUCH01008951">
    <property type="protein sequence ID" value="KAF5396180.1"/>
    <property type="molecule type" value="Genomic_DNA"/>
</dbReference>
<dbReference type="PANTHER" id="PTHR37984">
    <property type="entry name" value="PROTEIN CBG26694"/>
    <property type="match status" value="1"/>
</dbReference>
<dbReference type="GO" id="GO:0015074">
    <property type="term" value="P:DNA integration"/>
    <property type="evidence" value="ECO:0007669"/>
    <property type="project" value="InterPro"/>
</dbReference>
<evidence type="ECO:0000313" key="3">
    <source>
        <dbReference type="Proteomes" id="UP000748531"/>
    </source>
</evidence>
<feature type="domain" description="Integrase catalytic" evidence="1">
    <location>
        <begin position="1"/>
        <end position="99"/>
    </location>
</feature>
<dbReference type="PANTHER" id="PTHR37984:SF5">
    <property type="entry name" value="PROTEIN NYNRIN-LIKE"/>
    <property type="match status" value="1"/>
</dbReference>
<proteinExistence type="predicted"/>
<sequence>METPEQLQSDPGSNFECLVLVELCRFFCILKSRTTADHSQGNGQLEWINGSLEALLKTFLERKTTQDLGVPIPHCLLAYRATVHTSFRHYPHGVTTRQELRTPVDNLAIDFCESSIRW</sequence>
<dbReference type="Proteomes" id="UP000748531">
    <property type="component" value="Unassembled WGS sequence"/>
</dbReference>
<dbReference type="InterPro" id="IPR050951">
    <property type="entry name" value="Retrovirus_Pol_polyprotein"/>
</dbReference>
<evidence type="ECO:0000259" key="1">
    <source>
        <dbReference type="PROSITE" id="PS50994"/>
    </source>
</evidence>
<gene>
    <name evidence="2" type="ORF">PHET_10783</name>
</gene>